<reference evidence="1" key="1">
    <citation type="submission" date="2021-03" db="EMBL/GenBank/DDBJ databases">
        <title>Chromosome level genome of the anhydrobiotic midge Polypedilum vanderplanki.</title>
        <authorList>
            <person name="Yoshida Y."/>
            <person name="Kikawada T."/>
            <person name="Gusev O."/>
        </authorList>
    </citation>
    <scope>NUCLEOTIDE SEQUENCE</scope>
    <source>
        <strain evidence="1">NIAS01</strain>
        <tissue evidence="1">Whole body or cell culture</tissue>
    </source>
</reference>
<accession>A0A9J6C594</accession>
<dbReference type="Proteomes" id="UP001107558">
    <property type="component" value="Chromosome 2"/>
</dbReference>
<evidence type="ECO:0000313" key="2">
    <source>
        <dbReference type="Proteomes" id="UP001107558"/>
    </source>
</evidence>
<evidence type="ECO:0000313" key="1">
    <source>
        <dbReference type="EMBL" id="KAG5677151.1"/>
    </source>
</evidence>
<gene>
    <name evidence="1" type="ORF">PVAND_006933</name>
</gene>
<keyword evidence="2" id="KW-1185">Reference proteome</keyword>
<proteinExistence type="predicted"/>
<name>A0A9J6C594_POLVA</name>
<dbReference type="AlphaFoldDB" id="A0A9J6C594"/>
<organism evidence="1 2">
    <name type="scientific">Polypedilum vanderplanki</name>
    <name type="common">Sleeping chironomid midge</name>
    <dbReference type="NCBI Taxonomy" id="319348"/>
    <lineage>
        <taxon>Eukaryota</taxon>
        <taxon>Metazoa</taxon>
        <taxon>Ecdysozoa</taxon>
        <taxon>Arthropoda</taxon>
        <taxon>Hexapoda</taxon>
        <taxon>Insecta</taxon>
        <taxon>Pterygota</taxon>
        <taxon>Neoptera</taxon>
        <taxon>Endopterygota</taxon>
        <taxon>Diptera</taxon>
        <taxon>Nematocera</taxon>
        <taxon>Chironomoidea</taxon>
        <taxon>Chironomidae</taxon>
        <taxon>Chironominae</taxon>
        <taxon>Polypedilum</taxon>
        <taxon>Polypedilum</taxon>
    </lineage>
</organism>
<protein>
    <submittedName>
        <fullName evidence="1">Uncharacterized protein</fullName>
    </submittedName>
</protein>
<dbReference type="EMBL" id="JADBJN010000002">
    <property type="protein sequence ID" value="KAG5677151.1"/>
    <property type="molecule type" value="Genomic_DNA"/>
</dbReference>
<sequence>MEKSDDYYYDDKFFCDDFHLDVRKKEKPKQKQNNAKAPNIFEKIKNLPLKPTFSINTKQHLQKLVIDKKIKDIGKIIKNNINSIEIEAIANVNVKPFEEFNDEHVKIIIFEKEENFIGPIHAYSRCTPIGGDERDEIYEPVVSNMKFDHEWLTLLRLHNIVISKIMKDSKSIEQIIKENPTKIVKIFQEILNLVLDVEVRDHYFWSHNSNGADNILWWNQKWIILNGEFKVSNAGFISNLIKVLDLFRVNGMSMKQLENELWKAFQDNVWRRRPRYVYTRIRKQYFKEE</sequence>
<comment type="caution">
    <text evidence="1">The sequence shown here is derived from an EMBL/GenBank/DDBJ whole genome shotgun (WGS) entry which is preliminary data.</text>
</comment>